<dbReference type="Pfam" id="PF00106">
    <property type="entry name" value="adh_short"/>
    <property type="match status" value="1"/>
</dbReference>
<evidence type="ECO:0000313" key="3">
    <source>
        <dbReference type="EMBL" id="OMF48887.1"/>
    </source>
</evidence>
<dbReference type="PROSITE" id="PS00061">
    <property type="entry name" value="ADH_SHORT"/>
    <property type="match status" value="1"/>
</dbReference>
<organism evidence="3 4">
    <name type="scientific">Paenibacillus rhizosphaerae</name>
    <dbReference type="NCBI Taxonomy" id="297318"/>
    <lineage>
        <taxon>Bacteria</taxon>
        <taxon>Bacillati</taxon>
        <taxon>Bacillota</taxon>
        <taxon>Bacilli</taxon>
        <taxon>Bacillales</taxon>
        <taxon>Paenibacillaceae</taxon>
        <taxon>Paenibacillus</taxon>
    </lineage>
</organism>
<keyword evidence="4" id="KW-1185">Reference proteome</keyword>
<dbReference type="RefSeq" id="WP_076175542.1">
    <property type="nucleotide sequence ID" value="NZ_MRTP01000015.1"/>
</dbReference>
<comment type="caution">
    <text evidence="3">The sequence shown here is derived from an EMBL/GenBank/DDBJ whole genome shotgun (WGS) entry which is preliminary data.</text>
</comment>
<dbReference type="InterPro" id="IPR020904">
    <property type="entry name" value="Sc_DH/Rdtase_CS"/>
</dbReference>
<dbReference type="GO" id="GO:0005737">
    <property type="term" value="C:cytoplasm"/>
    <property type="evidence" value="ECO:0007669"/>
    <property type="project" value="TreeGrafter"/>
</dbReference>
<accession>A0A1R1EAP5</accession>
<dbReference type="PANTHER" id="PTHR43544">
    <property type="entry name" value="SHORT-CHAIN DEHYDROGENASE/REDUCTASE"/>
    <property type="match status" value="1"/>
</dbReference>
<dbReference type="AlphaFoldDB" id="A0A1R1EAP5"/>
<dbReference type="Gene3D" id="3.40.50.720">
    <property type="entry name" value="NAD(P)-binding Rossmann-like Domain"/>
    <property type="match status" value="1"/>
</dbReference>
<evidence type="ECO:0000313" key="4">
    <source>
        <dbReference type="Proteomes" id="UP000187172"/>
    </source>
</evidence>
<sequence>MNILITGSARGLGFETVKAALALGHTVFAGVRDMERHTEPLRALRAAHPDRLTLIAMDVTDEESVKNAKSAVLEHTDVLDALINNAGVLIGREHKLEELDFADMERSMLANLYGPMKAAKHFLPLLRRSAQPCIINISSEAGCFAGAYGGDYPYAISKSGLNYFTAQLRKELTPQNFAIYAVHPGWIRTPMGGDQAPGDPADTAQGLLRIVERTVIPDPNAWMVNHRGEAMPF</sequence>
<evidence type="ECO:0000256" key="1">
    <source>
        <dbReference type="ARBA" id="ARBA00006484"/>
    </source>
</evidence>
<dbReference type="PRINTS" id="PR00081">
    <property type="entry name" value="GDHRDH"/>
</dbReference>
<dbReference type="SUPFAM" id="SSF51735">
    <property type="entry name" value="NAD(P)-binding Rossmann-fold domains"/>
    <property type="match status" value="1"/>
</dbReference>
<dbReference type="PRINTS" id="PR00080">
    <property type="entry name" value="SDRFAMILY"/>
</dbReference>
<name>A0A1R1EAP5_9BACL</name>
<evidence type="ECO:0000256" key="2">
    <source>
        <dbReference type="RuleBase" id="RU000363"/>
    </source>
</evidence>
<protein>
    <submittedName>
        <fullName evidence="3">Short-chain dehydrogenase</fullName>
    </submittedName>
</protein>
<dbReference type="InterPro" id="IPR036291">
    <property type="entry name" value="NAD(P)-bd_dom_sf"/>
</dbReference>
<reference evidence="3 4" key="1">
    <citation type="submission" date="2016-11" db="EMBL/GenBank/DDBJ databases">
        <title>Paenibacillus species isolates.</title>
        <authorList>
            <person name="Beno S.M."/>
        </authorList>
    </citation>
    <scope>NUCLEOTIDE SEQUENCE [LARGE SCALE GENOMIC DNA]</scope>
    <source>
        <strain evidence="3 4">FSL R5-0378</strain>
    </source>
</reference>
<comment type="similarity">
    <text evidence="1 2">Belongs to the short-chain dehydrogenases/reductases (SDR) family.</text>
</comment>
<dbReference type="GO" id="GO:0016491">
    <property type="term" value="F:oxidoreductase activity"/>
    <property type="evidence" value="ECO:0007669"/>
    <property type="project" value="TreeGrafter"/>
</dbReference>
<dbReference type="CDD" id="cd05325">
    <property type="entry name" value="carb_red_sniffer_like_SDR_c"/>
    <property type="match status" value="1"/>
</dbReference>
<dbReference type="InterPro" id="IPR051468">
    <property type="entry name" value="Fungal_SecMetab_SDRs"/>
</dbReference>
<proteinExistence type="inferred from homology"/>
<dbReference type="InterPro" id="IPR002347">
    <property type="entry name" value="SDR_fam"/>
</dbReference>
<gene>
    <name evidence="3" type="ORF">BK138_30385</name>
</gene>
<dbReference type="STRING" id="297318.BK138_30385"/>
<dbReference type="Proteomes" id="UP000187172">
    <property type="component" value="Unassembled WGS sequence"/>
</dbReference>
<dbReference type="PANTHER" id="PTHR43544:SF33">
    <property type="entry name" value="C-FACTOR"/>
    <property type="match status" value="1"/>
</dbReference>
<dbReference type="EMBL" id="MRTP01000015">
    <property type="protein sequence ID" value="OMF48887.1"/>
    <property type="molecule type" value="Genomic_DNA"/>
</dbReference>